<dbReference type="SUPFAM" id="SSF56204">
    <property type="entry name" value="Hect, E3 ligase catalytic domain"/>
    <property type="match status" value="1"/>
</dbReference>
<keyword evidence="2 3" id="KW-0833">Ubl conjugation pathway</keyword>
<keyword evidence="6" id="KW-1185">Reference proteome</keyword>
<protein>
    <submittedName>
        <fullName evidence="5">HERC3 ligase</fullName>
    </submittedName>
</protein>
<dbReference type="GO" id="GO:0016874">
    <property type="term" value="F:ligase activity"/>
    <property type="evidence" value="ECO:0007669"/>
    <property type="project" value="UniProtKB-KW"/>
</dbReference>
<sequence>MASFSITIANREREDPDEYYPVANTCYRFLYLPNYSSVDILKEKFLHAITFYEGFGDY</sequence>
<gene>
    <name evidence="5" type="primary">Herc3_1</name>
    <name evidence="5" type="ORF">GTO93_0011279</name>
</gene>
<evidence type="ECO:0000256" key="3">
    <source>
        <dbReference type="PROSITE-ProRule" id="PRU00104"/>
    </source>
</evidence>
<proteinExistence type="predicted"/>
<evidence type="ECO:0000256" key="1">
    <source>
        <dbReference type="ARBA" id="ARBA00022679"/>
    </source>
</evidence>
<dbReference type="PROSITE" id="PS50237">
    <property type="entry name" value="HECT"/>
    <property type="match status" value="1"/>
</dbReference>
<dbReference type="Pfam" id="PF00632">
    <property type="entry name" value="HECT"/>
    <property type="match status" value="1"/>
</dbReference>
<dbReference type="EMBL" id="JAAWVQ010174217">
    <property type="protein sequence ID" value="MBN3288278.1"/>
    <property type="molecule type" value="Genomic_DNA"/>
</dbReference>
<organism evidence="5 6">
    <name type="scientific">Polyodon spathula</name>
    <name type="common">North American paddlefish</name>
    <name type="synonym">Squalus spathula</name>
    <dbReference type="NCBI Taxonomy" id="7913"/>
    <lineage>
        <taxon>Eukaryota</taxon>
        <taxon>Metazoa</taxon>
        <taxon>Chordata</taxon>
        <taxon>Craniata</taxon>
        <taxon>Vertebrata</taxon>
        <taxon>Euteleostomi</taxon>
        <taxon>Actinopterygii</taxon>
        <taxon>Chondrostei</taxon>
        <taxon>Acipenseriformes</taxon>
        <taxon>Polyodontidae</taxon>
        <taxon>Polyodon</taxon>
    </lineage>
</organism>
<feature type="non-terminal residue" evidence="5">
    <location>
        <position position="58"/>
    </location>
</feature>
<feature type="domain" description="HECT" evidence="4">
    <location>
        <begin position="1"/>
        <end position="58"/>
    </location>
</feature>
<feature type="non-terminal residue" evidence="5">
    <location>
        <position position="1"/>
    </location>
</feature>
<keyword evidence="5" id="KW-0436">Ligase</keyword>
<accession>A0ABS2YP90</accession>
<name>A0ABS2YP90_POLSP</name>
<feature type="active site" description="Glycyl thioester intermediate" evidence="3">
    <location>
        <position position="26"/>
    </location>
</feature>
<dbReference type="InterPro" id="IPR035983">
    <property type="entry name" value="Hect_E3_ubiquitin_ligase"/>
</dbReference>
<comment type="caution">
    <text evidence="5">The sequence shown here is derived from an EMBL/GenBank/DDBJ whole genome shotgun (WGS) entry which is preliminary data.</text>
</comment>
<dbReference type="Proteomes" id="UP001166093">
    <property type="component" value="Unassembled WGS sequence"/>
</dbReference>
<evidence type="ECO:0000313" key="5">
    <source>
        <dbReference type="EMBL" id="MBN3288278.1"/>
    </source>
</evidence>
<reference evidence="5" key="1">
    <citation type="journal article" date="2021" name="Cell">
        <title>Tracing the genetic footprints of vertebrate landing in non-teleost ray-finned fishes.</title>
        <authorList>
            <person name="Bi X."/>
            <person name="Wang K."/>
            <person name="Yang L."/>
            <person name="Pan H."/>
            <person name="Jiang H."/>
            <person name="Wei Q."/>
            <person name="Fang M."/>
            <person name="Yu H."/>
            <person name="Zhu C."/>
            <person name="Cai Y."/>
            <person name="He Y."/>
            <person name="Gan X."/>
            <person name="Zeng H."/>
            <person name="Yu D."/>
            <person name="Zhu Y."/>
            <person name="Jiang H."/>
            <person name="Qiu Q."/>
            <person name="Yang H."/>
            <person name="Zhang Y.E."/>
            <person name="Wang W."/>
            <person name="Zhu M."/>
            <person name="He S."/>
            <person name="Zhang G."/>
        </authorList>
    </citation>
    <scope>NUCLEOTIDE SEQUENCE</scope>
    <source>
        <strain evidence="5">Pddl_001</strain>
    </source>
</reference>
<evidence type="ECO:0000259" key="4">
    <source>
        <dbReference type="PROSITE" id="PS50237"/>
    </source>
</evidence>
<keyword evidence="1" id="KW-0808">Transferase</keyword>
<evidence type="ECO:0000256" key="2">
    <source>
        <dbReference type="ARBA" id="ARBA00022786"/>
    </source>
</evidence>
<evidence type="ECO:0000313" key="6">
    <source>
        <dbReference type="Proteomes" id="UP001166093"/>
    </source>
</evidence>
<dbReference type="Gene3D" id="3.30.2410.10">
    <property type="entry name" value="Hect, E3 ligase catalytic domain"/>
    <property type="match status" value="1"/>
</dbReference>
<dbReference type="InterPro" id="IPR000569">
    <property type="entry name" value="HECT_dom"/>
</dbReference>